<dbReference type="Proteomes" id="UP000619101">
    <property type="component" value="Unassembled WGS sequence"/>
</dbReference>
<comment type="caution">
    <text evidence="1">The sequence shown here is derived from an EMBL/GenBank/DDBJ whole genome shotgun (WGS) entry which is preliminary data.</text>
</comment>
<protein>
    <submittedName>
        <fullName evidence="1">Uncharacterized protein</fullName>
    </submittedName>
</protein>
<evidence type="ECO:0000313" key="1">
    <source>
        <dbReference type="EMBL" id="MBD8037086.1"/>
    </source>
</evidence>
<gene>
    <name evidence="1" type="ORF">H9635_10045</name>
</gene>
<evidence type="ECO:0000313" key="2">
    <source>
        <dbReference type="Proteomes" id="UP000619101"/>
    </source>
</evidence>
<organism evidence="1 2">
    <name type="scientific">Solibacillus faecavium</name>
    <dbReference type="NCBI Taxonomy" id="2762221"/>
    <lineage>
        <taxon>Bacteria</taxon>
        <taxon>Bacillati</taxon>
        <taxon>Bacillota</taxon>
        <taxon>Bacilli</taxon>
        <taxon>Bacillales</taxon>
        <taxon>Caryophanaceae</taxon>
        <taxon>Solibacillus</taxon>
    </lineage>
</organism>
<reference evidence="1 2" key="1">
    <citation type="submission" date="2020-08" db="EMBL/GenBank/DDBJ databases">
        <title>A Genomic Blueprint of the Chicken Gut Microbiome.</title>
        <authorList>
            <person name="Gilroy R."/>
            <person name="Ravi A."/>
            <person name="Getino M."/>
            <person name="Pursley I."/>
            <person name="Horton D.L."/>
            <person name="Alikhan N.-F."/>
            <person name="Baker D."/>
            <person name="Gharbi K."/>
            <person name="Hall N."/>
            <person name="Watson M."/>
            <person name="Adriaenssens E.M."/>
            <person name="Foster-Nyarko E."/>
            <person name="Jarju S."/>
            <person name="Secka A."/>
            <person name="Antonio M."/>
            <person name="Oren A."/>
            <person name="Chaudhuri R."/>
            <person name="La Ragione R.M."/>
            <person name="Hildebrand F."/>
            <person name="Pallen M.J."/>
        </authorList>
    </citation>
    <scope>NUCLEOTIDE SEQUENCE [LARGE SCALE GENOMIC DNA]</scope>
    <source>
        <strain evidence="1 2">A46</strain>
    </source>
</reference>
<accession>A0ABR8XYQ2</accession>
<dbReference type="EMBL" id="JACSPZ010000004">
    <property type="protein sequence ID" value="MBD8037086.1"/>
    <property type="molecule type" value="Genomic_DNA"/>
</dbReference>
<sequence>MEDGDYDANIAYYCLHKLHKWPSEYDSLPKWEKAFVIAAVQVKQKADEEAAKEAKKAGRKGKRKR</sequence>
<name>A0ABR8XYQ2_9BACL</name>
<keyword evidence="2" id="KW-1185">Reference proteome</keyword>
<proteinExistence type="predicted"/>